<accession>A0A4R1HJ82</accession>
<evidence type="ECO:0000256" key="1">
    <source>
        <dbReference type="SAM" id="Phobius"/>
    </source>
</evidence>
<keyword evidence="1" id="KW-1133">Transmembrane helix</keyword>
<gene>
    <name evidence="2" type="ORF">EV378_6349</name>
</gene>
<evidence type="ECO:0000313" key="2">
    <source>
        <dbReference type="EMBL" id="TCK22347.1"/>
    </source>
</evidence>
<feature type="transmembrane region" description="Helical" evidence="1">
    <location>
        <begin position="103"/>
        <end position="122"/>
    </location>
</feature>
<feature type="transmembrane region" description="Helical" evidence="1">
    <location>
        <begin position="7"/>
        <end position="27"/>
    </location>
</feature>
<dbReference type="RefSeq" id="WP_132431137.1">
    <property type="nucleotide sequence ID" value="NZ_SMFZ01000002.1"/>
</dbReference>
<evidence type="ECO:0000313" key="3">
    <source>
        <dbReference type="Proteomes" id="UP000295560"/>
    </source>
</evidence>
<evidence type="ECO:0008006" key="4">
    <source>
        <dbReference type="Google" id="ProtNLM"/>
    </source>
</evidence>
<reference evidence="2 3" key="1">
    <citation type="submission" date="2019-03" db="EMBL/GenBank/DDBJ databases">
        <title>Sequencing the genomes of 1000 actinobacteria strains.</title>
        <authorList>
            <person name="Klenk H.-P."/>
        </authorList>
    </citation>
    <scope>NUCLEOTIDE SEQUENCE [LARGE SCALE GENOMIC DNA]</scope>
    <source>
        <strain evidence="2 3">DSM 44969</strain>
    </source>
</reference>
<keyword evidence="1" id="KW-0472">Membrane</keyword>
<organism evidence="2 3">
    <name type="scientific">Pseudonocardia endophytica</name>
    <dbReference type="NCBI Taxonomy" id="401976"/>
    <lineage>
        <taxon>Bacteria</taxon>
        <taxon>Bacillati</taxon>
        <taxon>Actinomycetota</taxon>
        <taxon>Actinomycetes</taxon>
        <taxon>Pseudonocardiales</taxon>
        <taxon>Pseudonocardiaceae</taxon>
        <taxon>Pseudonocardia</taxon>
    </lineage>
</organism>
<name>A0A4R1HJ82_PSEEN</name>
<dbReference type="EMBL" id="SMFZ01000002">
    <property type="protein sequence ID" value="TCK22347.1"/>
    <property type="molecule type" value="Genomic_DNA"/>
</dbReference>
<keyword evidence="3" id="KW-1185">Reference proteome</keyword>
<feature type="transmembrane region" description="Helical" evidence="1">
    <location>
        <begin position="80"/>
        <end position="97"/>
    </location>
</feature>
<comment type="caution">
    <text evidence="2">The sequence shown here is derived from an EMBL/GenBank/DDBJ whole genome shotgun (WGS) entry which is preliminary data.</text>
</comment>
<dbReference type="Proteomes" id="UP000295560">
    <property type="component" value="Unassembled WGS sequence"/>
</dbReference>
<sequence>MARSRNAAVVLEIVMAAAAVGGGVGLMADNAIGMTDDWLAATGFASWTVPGLLLILVVAVPTAVAAVLEIRGAGHAAEASVVAGLLQVGWILAQLVVVQRYVVLQPVVLACGVAVVALRAGAVRRSRRAW</sequence>
<protein>
    <recommendedName>
        <fullName evidence="4">Integral membrane protein</fullName>
    </recommendedName>
</protein>
<dbReference type="AlphaFoldDB" id="A0A4R1HJ82"/>
<feature type="transmembrane region" description="Helical" evidence="1">
    <location>
        <begin position="47"/>
        <end position="68"/>
    </location>
</feature>
<keyword evidence="1" id="KW-0812">Transmembrane</keyword>
<proteinExistence type="predicted"/>